<feature type="region of interest" description="Disordered" evidence="1">
    <location>
        <begin position="1"/>
        <end position="62"/>
    </location>
</feature>
<evidence type="ECO:0000313" key="2">
    <source>
        <dbReference type="EMBL" id="BAT82795.1"/>
    </source>
</evidence>
<feature type="compositionally biased region" description="Basic and acidic residues" evidence="1">
    <location>
        <begin position="48"/>
        <end position="62"/>
    </location>
</feature>
<feature type="compositionally biased region" description="Basic and acidic residues" evidence="1">
    <location>
        <begin position="15"/>
        <end position="28"/>
    </location>
</feature>
<organism evidence="2 3">
    <name type="scientific">Vigna angularis var. angularis</name>
    <dbReference type="NCBI Taxonomy" id="157739"/>
    <lineage>
        <taxon>Eukaryota</taxon>
        <taxon>Viridiplantae</taxon>
        <taxon>Streptophyta</taxon>
        <taxon>Embryophyta</taxon>
        <taxon>Tracheophyta</taxon>
        <taxon>Spermatophyta</taxon>
        <taxon>Magnoliopsida</taxon>
        <taxon>eudicotyledons</taxon>
        <taxon>Gunneridae</taxon>
        <taxon>Pentapetalae</taxon>
        <taxon>rosids</taxon>
        <taxon>fabids</taxon>
        <taxon>Fabales</taxon>
        <taxon>Fabaceae</taxon>
        <taxon>Papilionoideae</taxon>
        <taxon>50 kb inversion clade</taxon>
        <taxon>NPAAA clade</taxon>
        <taxon>indigoferoid/millettioid clade</taxon>
        <taxon>Phaseoleae</taxon>
        <taxon>Vigna</taxon>
    </lineage>
</organism>
<name>A0A0S3RQF1_PHAAN</name>
<evidence type="ECO:0000256" key="1">
    <source>
        <dbReference type="SAM" id="MobiDB-lite"/>
    </source>
</evidence>
<gene>
    <name evidence="2" type="primary">Vigan.03G286100</name>
    <name evidence="2" type="ORF">VIGAN_03286100</name>
</gene>
<reference evidence="2 3" key="1">
    <citation type="journal article" date="2015" name="Sci. Rep.">
        <title>The power of single molecule real-time sequencing technology in the de novo assembly of a eukaryotic genome.</title>
        <authorList>
            <person name="Sakai H."/>
            <person name="Naito K."/>
            <person name="Ogiso-Tanaka E."/>
            <person name="Takahashi Y."/>
            <person name="Iseki K."/>
            <person name="Muto C."/>
            <person name="Satou K."/>
            <person name="Teruya K."/>
            <person name="Shiroma A."/>
            <person name="Shimoji M."/>
            <person name="Hirano T."/>
            <person name="Itoh T."/>
            <person name="Kaga A."/>
            <person name="Tomooka N."/>
        </authorList>
    </citation>
    <scope>NUCLEOTIDE SEQUENCE [LARGE SCALE GENOMIC DNA]</scope>
    <source>
        <strain evidence="3">cv. Shumari</strain>
    </source>
</reference>
<feature type="compositionally biased region" description="Basic residues" evidence="1">
    <location>
        <begin position="1"/>
        <end position="11"/>
    </location>
</feature>
<dbReference type="Proteomes" id="UP000291084">
    <property type="component" value="Chromosome 3"/>
</dbReference>
<accession>A0A0S3RQF1</accession>
<evidence type="ECO:0000313" key="3">
    <source>
        <dbReference type="Proteomes" id="UP000291084"/>
    </source>
</evidence>
<dbReference type="AlphaFoldDB" id="A0A0S3RQF1"/>
<protein>
    <submittedName>
        <fullName evidence="2">Uncharacterized protein</fullName>
    </submittedName>
</protein>
<proteinExistence type="predicted"/>
<sequence length="114" mass="13252">MKGNIPRRRNPTIKANREEQKKHDERGRNQGKKSRRTQQLLNILNQEPEERNKDTSIPRGSDALEERVLEEYGSLHMFVFDPGEIKTSLWTMGSANPRRSAIILYSGEFSHFSL</sequence>
<keyword evidence="3" id="KW-1185">Reference proteome</keyword>
<dbReference type="EMBL" id="AP015036">
    <property type="protein sequence ID" value="BAT82795.1"/>
    <property type="molecule type" value="Genomic_DNA"/>
</dbReference>